<evidence type="ECO:0000313" key="3">
    <source>
        <dbReference type="EnsemblFungi" id="PTTG_25867-t43_1-p1"/>
    </source>
</evidence>
<evidence type="ECO:0000256" key="1">
    <source>
        <dbReference type="SAM" id="MobiDB-lite"/>
    </source>
</evidence>
<dbReference type="EMBL" id="ADAS02000010">
    <property type="protein sequence ID" value="OAV97895.1"/>
    <property type="molecule type" value="Genomic_DNA"/>
</dbReference>
<dbReference type="VEuPathDB" id="FungiDB:PTTG_25867"/>
<feature type="region of interest" description="Disordered" evidence="1">
    <location>
        <begin position="121"/>
        <end position="148"/>
    </location>
</feature>
<organism evidence="2">
    <name type="scientific">Puccinia triticina (isolate 1-1 / race 1 (BBBD))</name>
    <name type="common">Brown leaf rust fungus</name>
    <dbReference type="NCBI Taxonomy" id="630390"/>
    <lineage>
        <taxon>Eukaryota</taxon>
        <taxon>Fungi</taxon>
        <taxon>Dikarya</taxon>
        <taxon>Basidiomycota</taxon>
        <taxon>Pucciniomycotina</taxon>
        <taxon>Pucciniomycetes</taxon>
        <taxon>Pucciniales</taxon>
        <taxon>Pucciniaceae</taxon>
        <taxon>Puccinia</taxon>
    </lineage>
</organism>
<evidence type="ECO:0000313" key="4">
    <source>
        <dbReference type="Proteomes" id="UP000005240"/>
    </source>
</evidence>
<protein>
    <submittedName>
        <fullName evidence="2 3">Uncharacterized protein</fullName>
    </submittedName>
</protein>
<evidence type="ECO:0000313" key="2">
    <source>
        <dbReference type="EMBL" id="OAV97895.1"/>
    </source>
</evidence>
<keyword evidence="4" id="KW-1185">Reference proteome</keyword>
<accession>A0A180GYJ4</accession>
<dbReference type="EnsemblFungi" id="PTTG_25867-t43_1">
    <property type="protein sequence ID" value="PTTG_25867-t43_1-p1"/>
    <property type="gene ID" value="PTTG_25867"/>
</dbReference>
<reference evidence="2" key="2">
    <citation type="submission" date="2016-05" db="EMBL/GenBank/DDBJ databases">
        <title>Comparative analysis highlights variable genome content of wheat rusts and divergence of the mating loci.</title>
        <authorList>
            <person name="Cuomo C.A."/>
            <person name="Bakkeren G."/>
            <person name="Szabo L."/>
            <person name="Khalil H."/>
            <person name="Joly D."/>
            <person name="Goldberg J."/>
            <person name="Young S."/>
            <person name="Zeng Q."/>
            <person name="Fellers J."/>
        </authorList>
    </citation>
    <scope>NUCLEOTIDE SEQUENCE [LARGE SCALE GENOMIC DNA]</scope>
    <source>
        <strain evidence="2">1-1 BBBD Race 1</strain>
    </source>
</reference>
<reference evidence="3 4" key="3">
    <citation type="journal article" date="2017" name="G3 (Bethesda)">
        <title>Comparative analysis highlights variable genome content of wheat rusts and divergence of the mating loci.</title>
        <authorList>
            <person name="Cuomo C.A."/>
            <person name="Bakkeren G."/>
            <person name="Khalil H.B."/>
            <person name="Panwar V."/>
            <person name="Joly D."/>
            <person name="Linning R."/>
            <person name="Sakthikumar S."/>
            <person name="Song X."/>
            <person name="Adiconis X."/>
            <person name="Fan L."/>
            <person name="Goldberg J.M."/>
            <person name="Levin J.Z."/>
            <person name="Young S."/>
            <person name="Zeng Q."/>
            <person name="Anikster Y."/>
            <person name="Bruce M."/>
            <person name="Wang M."/>
            <person name="Yin C."/>
            <person name="McCallum B."/>
            <person name="Szabo L.J."/>
            <person name="Hulbert S."/>
            <person name="Chen X."/>
            <person name="Fellers J.P."/>
        </authorList>
    </citation>
    <scope>NUCLEOTIDE SEQUENCE</scope>
    <source>
        <strain evidence="3">isolate 1-1 / race 1 (BBBD)</strain>
        <strain evidence="4">Isolate 1-1 / race 1 (BBBD)</strain>
    </source>
</reference>
<reference evidence="3" key="4">
    <citation type="submission" date="2025-05" db="UniProtKB">
        <authorList>
            <consortium name="EnsemblFungi"/>
        </authorList>
    </citation>
    <scope>IDENTIFICATION</scope>
    <source>
        <strain evidence="3">isolate 1-1 / race 1 (BBBD)</strain>
    </source>
</reference>
<dbReference type="AlphaFoldDB" id="A0A180GYJ4"/>
<name>A0A180GYJ4_PUCT1</name>
<dbReference type="Proteomes" id="UP000005240">
    <property type="component" value="Unassembled WGS sequence"/>
</dbReference>
<reference evidence="2" key="1">
    <citation type="submission" date="2009-11" db="EMBL/GenBank/DDBJ databases">
        <authorList>
            <consortium name="The Broad Institute Genome Sequencing Platform"/>
            <person name="Ward D."/>
            <person name="Feldgarden M."/>
            <person name="Earl A."/>
            <person name="Young S.K."/>
            <person name="Zeng Q."/>
            <person name="Koehrsen M."/>
            <person name="Alvarado L."/>
            <person name="Berlin A."/>
            <person name="Bochicchio J."/>
            <person name="Borenstein D."/>
            <person name="Chapman S.B."/>
            <person name="Chen Z."/>
            <person name="Engels R."/>
            <person name="Freedman E."/>
            <person name="Gellesch M."/>
            <person name="Goldberg J."/>
            <person name="Griggs A."/>
            <person name="Gujja S."/>
            <person name="Heilman E."/>
            <person name="Heiman D."/>
            <person name="Hepburn T."/>
            <person name="Howarth C."/>
            <person name="Jen D."/>
            <person name="Larson L."/>
            <person name="Lewis B."/>
            <person name="Mehta T."/>
            <person name="Park D."/>
            <person name="Pearson M."/>
            <person name="Roberts A."/>
            <person name="Saif S."/>
            <person name="Shea T."/>
            <person name="Shenoy N."/>
            <person name="Sisk P."/>
            <person name="Stolte C."/>
            <person name="Sykes S."/>
            <person name="Thomson T."/>
            <person name="Walk T."/>
            <person name="White J."/>
            <person name="Yandava C."/>
            <person name="Izard J."/>
            <person name="Baranova O.V."/>
            <person name="Blanton J.M."/>
            <person name="Tanner A.C."/>
            <person name="Dewhirst F.E."/>
            <person name="Haas B."/>
            <person name="Nusbaum C."/>
            <person name="Birren B."/>
        </authorList>
    </citation>
    <scope>NUCLEOTIDE SEQUENCE [LARGE SCALE GENOMIC DNA]</scope>
    <source>
        <strain evidence="2">1-1 BBBD Race 1</strain>
    </source>
</reference>
<feature type="compositionally biased region" description="Polar residues" evidence="1">
    <location>
        <begin position="127"/>
        <end position="139"/>
    </location>
</feature>
<proteinExistence type="predicted"/>
<gene>
    <name evidence="2" type="ORF">PTTG_25867</name>
</gene>
<sequence>MCLENLPPLSEQAKKVVFIDRVMYAYNLDPKPISRTNHPRSNQIKTTNGKACWSAYILSEAKHVIAAEGGAHGQFPQGNYYNSKKITPAFFSDEEKAARMEQHVTHDMPFQHNLILHKVQKERPAATKSQATNTASGSSGKRKEKRAATSGSNLGILVYDSDTSDSNTALAGLVKKKHLNNGDNLLTRKTKASPAETEDVEEELDRKNRPHMIAATVCLMVAFGANRCNNALQIQNTVV</sequence>